<keyword evidence="12" id="KW-1185">Reference proteome</keyword>
<feature type="transmembrane region" description="Helical" evidence="10">
    <location>
        <begin position="233"/>
        <end position="257"/>
    </location>
</feature>
<evidence type="ECO:0000256" key="6">
    <source>
        <dbReference type="ARBA" id="ARBA00023170"/>
    </source>
</evidence>
<feature type="transmembrane region" description="Helical" evidence="10">
    <location>
        <begin position="127"/>
        <end position="148"/>
    </location>
</feature>
<reference evidence="13" key="2">
    <citation type="submission" date="2020-10" db="UniProtKB">
        <authorList>
            <consortium name="WormBaseParasite"/>
        </authorList>
    </citation>
    <scope>IDENTIFICATION</scope>
</reference>
<evidence type="ECO:0000256" key="7">
    <source>
        <dbReference type="ARBA" id="ARBA00023224"/>
    </source>
</evidence>
<dbReference type="PRINTS" id="PR00237">
    <property type="entry name" value="GPCRRHODOPSN"/>
</dbReference>
<name>A0A7E4W7N6_PANRE</name>
<evidence type="ECO:0000313" key="13">
    <source>
        <dbReference type="WBParaSite" id="Pan_g7430.t1"/>
    </source>
</evidence>
<proteinExistence type="inferred from homology"/>
<comment type="similarity">
    <text evidence="8">Belongs to the G-protein coupled receptor 1 family.</text>
</comment>
<evidence type="ECO:0000256" key="9">
    <source>
        <dbReference type="SAM" id="MobiDB-lite"/>
    </source>
</evidence>
<evidence type="ECO:0000256" key="5">
    <source>
        <dbReference type="ARBA" id="ARBA00023136"/>
    </source>
</evidence>
<keyword evidence="7 8" id="KW-0807">Transducer</keyword>
<dbReference type="Proteomes" id="UP000492821">
    <property type="component" value="Unassembled WGS sequence"/>
</dbReference>
<protein>
    <submittedName>
        <fullName evidence="13">G_PROTEIN_RECEP_F1_2 domain-containing protein</fullName>
    </submittedName>
</protein>
<evidence type="ECO:0000256" key="10">
    <source>
        <dbReference type="SAM" id="Phobius"/>
    </source>
</evidence>
<dbReference type="Pfam" id="PF00001">
    <property type="entry name" value="7tm_1"/>
    <property type="match status" value="1"/>
</dbReference>
<keyword evidence="5 10" id="KW-0472">Membrane</keyword>
<organism evidence="12 13">
    <name type="scientific">Panagrellus redivivus</name>
    <name type="common">Microworm</name>
    <dbReference type="NCBI Taxonomy" id="6233"/>
    <lineage>
        <taxon>Eukaryota</taxon>
        <taxon>Metazoa</taxon>
        <taxon>Ecdysozoa</taxon>
        <taxon>Nematoda</taxon>
        <taxon>Chromadorea</taxon>
        <taxon>Rhabditida</taxon>
        <taxon>Tylenchina</taxon>
        <taxon>Panagrolaimomorpha</taxon>
        <taxon>Panagrolaimoidea</taxon>
        <taxon>Panagrolaimidae</taxon>
        <taxon>Panagrellus</taxon>
    </lineage>
</organism>
<evidence type="ECO:0000313" key="12">
    <source>
        <dbReference type="Proteomes" id="UP000492821"/>
    </source>
</evidence>
<dbReference type="GO" id="GO:0042923">
    <property type="term" value="F:neuropeptide binding"/>
    <property type="evidence" value="ECO:0007669"/>
    <property type="project" value="TreeGrafter"/>
</dbReference>
<evidence type="ECO:0000259" key="11">
    <source>
        <dbReference type="PROSITE" id="PS50262"/>
    </source>
</evidence>
<sequence>MDPHNDSFYGINGVNLANATVWKNFMWRNHTQQCILIQSDLPEKVDHTGFQMLFSALYFLVWLSAIFGNLCVIYVVTLKQITLSTVRSVFICSLAISDILMCLTSLPITAISIFTRDWVFPNFFCKLMGVFQGGSVFISSFTMTAIAADRFILIRHPGSEIINFTRAVIIVILIWVLGYSFALPLGVFSVTQDFESNVPLPKSADAYVPLCGLFCEERWPDTDITGFSKIRKIYGVSVLLIQFGVPVLISSVCYLLIGRIINKQIEKRKKQQVLLEENQHRLDSRKSRSSRMMVAMVGGLVLAWLPMNLINLWRDFSTPDKVSQWYSLVFAGCHVVAMTSAVWNPIIYSWFNPQFRDTVRKALRRRSPSQYGSMLKSPASVARATSFRQGCKGDKSTKSTGNVLL</sequence>
<feature type="transmembrane region" description="Helical" evidence="10">
    <location>
        <begin position="325"/>
        <end position="351"/>
    </location>
</feature>
<dbReference type="PANTHER" id="PTHR24235:SF18">
    <property type="entry name" value="G-PROTEIN COUPLED RECEPTORS FAMILY 1 PROFILE DOMAIN-CONTAINING PROTEIN"/>
    <property type="match status" value="1"/>
</dbReference>
<dbReference type="GO" id="GO:0008188">
    <property type="term" value="F:neuropeptide receptor activity"/>
    <property type="evidence" value="ECO:0007669"/>
    <property type="project" value="TreeGrafter"/>
</dbReference>
<keyword evidence="2 8" id="KW-0812">Transmembrane</keyword>
<feature type="transmembrane region" description="Helical" evidence="10">
    <location>
        <begin position="168"/>
        <end position="190"/>
    </location>
</feature>
<dbReference type="AlphaFoldDB" id="A0A7E4W7N6"/>
<feature type="transmembrane region" description="Helical" evidence="10">
    <location>
        <begin position="89"/>
        <end position="115"/>
    </location>
</feature>
<dbReference type="Gene3D" id="1.20.1070.10">
    <property type="entry name" value="Rhodopsin 7-helix transmembrane proteins"/>
    <property type="match status" value="1"/>
</dbReference>
<dbReference type="SUPFAM" id="SSF81321">
    <property type="entry name" value="Family A G protein-coupled receptor-like"/>
    <property type="match status" value="1"/>
</dbReference>
<dbReference type="WBParaSite" id="Pan_g7430.t1">
    <property type="protein sequence ID" value="Pan_g7430.t1"/>
    <property type="gene ID" value="Pan_g7430"/>
</dbReference>
<dbReference type="GO" id="GO:0005886">
    <property type="term" value="C:plasma membrane"/>
    <property type="evidence" value="ECO:0007669"/>
    <property type="project" value="TreeGrafter"/>
</dbReference>
<feature type="transmembrane region" description="Helical" evidence="10">
    <location>
        <begin position="292"/>
        <end position="313"/>
    </location>
</feature>
<dbReference type="InterPro" id="IPR000276">
    <property type="entry name" value="GPCR_Rhodpsn"/>
</dbReference>
<evidence type="ECO:0000256" key="3">
    <source>
        <dbReference type="ARBA" id="ARBA00022989"/>
    </source>
</evidence>
<feature type="domain" description="G-protein coupled receptors family 1 profile" evidence="11">
    <location>
        <begin position="68"/>
        <end position="348"/>
    </location>
</feature>
<dbReference type="InterPro" id="IPR017452">
    <property type="entry name" value="GPCR_Rhodpsn_7TM"/>
</dbReference>
<dbReference type="PROSITE" id="PS50262">
    <property type="entry name" value="G_PROTEIN_RECEP_F1_2"/>
    <property type="match status" value="1"/>
</dbReference>
<keyword evidence="3 10" id="KW-1133">Transmembrane helix</keyword>
<dbReference type="CDD" id="cd15203">
    <property type="entry name" value="7tmA_NPYR-like"/>
    <property type="match status" value="1"/>
</dbReference>
<comment type="subcellular location">
    <subcellularLocation>
        <location evidence="1">Membrane</location>
        <topology evidence="1">Multi-pass membrane protein</topology>
    </subcellularLocation>
</comment>
<feature type="transmembrane region" description="Helical" evidence="10">
    <location>
        <begin position="56"/>
        <end position="77"/>
    </location>
</feature>
<feature type="region of interest" description="Disordered" evidence="9">
    <location>
        <begin position="386"/>
        <end position="405"/>
    </location>
</feature>
<accession>A0A7E4W7N6</accession>
<evidence type="ECO:0000256" key="1">
    <source>
        <dbReference type="ARBA" id="ARBA00004141"/>
    </source>
</evidence>
<reference evidence="12" key="1">
    <citation type="journal article" date="2013" name="Genetics">
        <title>The draft genome and transcriptome of Panagrellus redivivus are shaped by the harsh demands of a free-living lifestyle.</title>
        <authorList>
            <person name="Srinivasan J."/>
            <person name="Dillman A.R."/>
            <person name="Macchietto M.G."/>
            <person name="Heikkinen L."/>
            <person name="Lakso M."/>
            <person name="Fracchia K.M."/>
            <person name="Antoshechkin I."/>
            <person name="Mortazavi A."/>
            <person name="Wong G."/>
            <person name="Sternberg P.W."/>
        </authorList>
    </citation>
    <scope>NUCLEOTIDE SEQUENCE [LARGE SCALE GENOMIC DNA]</scope>
    <source>
        <strain evidence="12">MT8872</strain>
    </source>
</reference>
<evidence type="ECO:0000256" key="4">
    <source>
        <dbReference type="ARBA" id="ARBA00023040"/>
    </source>
</evidence>
<keyword evidence="6 8" id="KW-0675">Receptor</keyword>
<keyword evidence="4 8" id="KW-0297">G-protein coupled receptor</keyword>
<dbReference type="PROSITE" id="PS00237">
    <property type="entry name" value="G_PROTEIN_RECEP_F1_1"/>
    <property type="match status" value="1"/>
</dbReference>
<evidence type="ECO:0000256" key="2">
    <source>
        <dbReference type="ARBA" id="ARBA00022692"/>
    </source>
</evidence>
<dbReference type="PANTHER" id="PTHR24235">
    <property type="entry name" value="NEUROPEPTIDE Y RECEPTOR"/>
    <property type="match status" value="1"/>
</dbReference>
<dbReference type="GO" id="GO:0043005">
    <property type="term" value="C:neuron projection"/>
    <property type="evidence" value="ECO:0007669"/>
    <property type="project" value="TreeGrafter"/>
</dbReference>
<evidence type="ECO:0000256" key="8">
    <source>
        <dbReference type="RuleBase" id="RU000688"/>
    </source>
</evidence>